<dbReference type="OrthoDB" id="728837at2"/>
<dbReference type="InterPro" id="IPR036034">
    <property type="entry name" value="PDZ_sf"/>
</dbReference>
<dbReference type="Proteomes" id="UP000192678">
    <property type="component" value="Unassembled WGS sequence"/>
</dbReference>
<proteinExistence type="inferred from homology"/>
<dbReference type="InterPro" id="IPR043504">
    <property type="entry name" value="Peptidase_S1_PA_chymotrypsin"/>
</dbReference>
<evidence type="ECO:0000256" key="2">
    <source>
        <dbReference type="ARBA" id="ARBA00022670"/>
    </source>
</evidence>
<dbReference type="InterPro" id="IPR001940">
    <property type="entry name" value="Peptidase_S1C"/>
</dbReference>
<evidence type="ECO:0000259" key="5">
    <source>
        <dbReference type="PROSITE" id="PS50106"/>
    </source>
</evidence>
<keyword evidence="2 6" id="KW-0645">Protease</keyword>
<dbReference type="RefSeq" id="WP_084289480.1">
    <property type="nucleotide sequence ID" value="NZ_FWYB01000005.1"/>
</dbReference>
<dbReference type="Pfam" id="PF13365">
    <property type="entry name" value="Trypsin_2"/>
    <property type="match status" value="1"/>
</dbReference>
<reference evidence="6 7" key="1">
    <citation type="submission" date="2017-04" db="EMBL/GenBank/DDBJ databases">
        <authorList>
            <person name="Afonso C.L."/>
            <person name="Miller P.J."/>
            <person name="Scott M.A."/>
            <person name="Spackman E."/>
            <person name="Goraichik I."/>
            <person name="Dimitrov K.M."/>
            <person name="Suarez D.L."/>
            <person name="Swayne D.E."/>
        </authorList>
    </citation>
    <scope>NUCLEOTIDE SEQUENCE [LARGE SCALE GENOMIC DNA]</scope>
    <source>
        <strain evidence="6 7">DSM 19625</strain>
    </source>
</reference>
<evidence type="ECO:0000313" key="6">
    <source>
        <dbReference type="EMBL" id="SMC90811.1"/>
    </source>
</evidence>
<dbReference type="Gene3D" id="2.40.10.120">
    <property type="match status" value="1"/>
</dbReference>
<keyword evidence="4" id="KW-0732">Signal</keyword>
<dbReference type="InterPro" id="IPR051201">
    <property type="entry name" value="Chloro_Bact_Ser_Proteases"/>
</dbReference>
<dbReference type="Gene3D" id="2.40.10.10">
    <property type="entry name" value="Trypsin-like serine proteases"/>
    <property type="match status" value="1"/>
</dbReference>
<protein>
    <submittedName>
        <fullName evidence="6">Serine protease Do</fullName>
    </submittedName>
</protein>
<keyword evidence="7" id="KW-1185">Reference proteome</keyword>
<dbReference type="EMBL" id="FWYB01000005">
    <property type="protein sequence ID" value="SMC90811.1"/>
    <property type="molecule type" value="Genomic_DNA"/>
</dbReference>
<dbReference type="Pfam" id="PF13180">
    <property type="entry name" value="PDZ_2"/>
    <property type="match status" value="1"/>
</dbReference>
<dbReference type="AlphaFoldDB" id="A0A1W2D028"/>
<gene>
    <name evidence="6" type="ORF">SAMN04488101_105140</name>
</gene>
<dbReference type="STRING" id="475255.SAMN04488101_105140"/>
<evidence type="ECO:0000256" key="4">
    <source>
        <dbReference type="SAM" id="SignalP"/>
    </source>
</evidence>
<dbReference type="GO" id="GO:0004252">
    <property type="term" value="F:serine-type endopeptidase activity"/>
    <property type="evidence" value="ECO:0007669"/>
    <property type="project" value="InterPro"/>
</dbReference>
<dbReference type="SUPFAM" id="SSF50494">
    <property type="entry name" value="Trypsin-like serine proteases"/>
    <property type="match status" value="2"/>
</dbReference>
<dbReference type="SMART" id="SM00228">
    <property type="entry name" value="PDZ"/>
    <property type="match status" value="1"/>
</dbReference>
<dbReference type="GO" id="GO:0006508">
    <property type="term" value="P:proteolysis"/>
    <property type="evidence" value="ECO:0007669"/>
    <property type="project" value="UniProtKB-KW"/>
</dbReference>
<dbReference type="SUPFAM" id="SSF50156">
    <property type="entry name" value="PDZ domain-like"/>
    <property type="match status" value="1"/>
</dbReference>
<dbReference type="InterPro" id="IPR009003">
    <property type="entry name" value="Peptidase_S1_PA"/>
</dbReference>
<evidence type="ECO:0000256" key="3">
    <source>
        <dbReference type="ARBA" id="ARBA00022801"/>
    </source>
</evidence>
<name>A0A1W2D028_9SPHI</name>
<evidence type="ECO:0000313" key="7">
    <source>
        <dbReference type="Proteomes" id="UP000192678"/>
    </source>
</evidence>
<comment type="similarity">
    <text evidence="1">Belongs to the peptidase S1C family.</text>
</comment>
<feature type="chain" id="PRO_5012190478" evidence="4">
    <location>
        <begin position="27"/>
        <end position="571"/>
    </location>
</feature>
<organism evidence="6 7">
    <name type="scientific">Pedobacter nyackensis</name>
    <dbReference type="NCBI Taxonomy" id="475255"/>
    <lineage>
        <taxon>Bacteria</taxon>
        <taxon>Pseudomonadati</taxon>
        <taxon>Bacteroidota</taxon>
        <taxon>Sphingobacteriia</taxon>
        <taxon>Sphingobacteriales</taxon>
        <taxon>Sphingobacteriaceae</taxon>
        <taxon>Pedobacter</taxon>
    </lineage>
</organism>
<feature type="domain" description="PDZ" evidence="5">
    <location>
        <begin position="392"/>
        <end position="446"/>
    </location>
</feature>
<dbReference type="PANTHER" id="PTHR43343">
    <property type="entry name" value="PEPTIDASE S12"/>
    <property type="match status" value="1"/>
</dbReference>
<feature type="signal peptide" evidence="4">
    <location>
        <begin position="1"/>
        <end position="26"/>
    </location>
</feature>
<dbReference type="PANTHER" id="PTHR43343:SF3">
    <property type="entry name" value="PROTEASE DO-LIKE 8, CHLOROPLASTIC"/>
    <property type="match status" value="1"/>
</dbReference>
<sequence length="571" mass="61618">MNLKKNIRKNAAILAAVTLLSPAVFAQKLDVNKLQEELKATVNKVLPASVFLIDYNPGPLVYSGYRASGVVVKDGMILTAGHATTIGKKYRVVFPDGKECVATGVGKISDVDAGLLRIDEKGDWPFVEMGSSSSLSLYQPCFSIAYPGGFRPKETILRFGHVAEMGSEKTRGKIRTTCLMEPGDSGGPVFDLDGRVVGIRSSILLSLESNFEIPVDVYRAYWTALKKEKTYEVSPYAEKNELEPVATLKSTIKNVAGLEKGLNGLEAKLDDYSVKINSSLLGIKASVLGTVIATKGLPGSLQKVKGLVVSKSSMVGDTAMITLANGKSVAAKVLARDEEKDLVLLQLDNELKKGINIAAISQDTLSLAQLGDFLLSPSPDDDGELSLIGSRQFNLGRTYTNPAFLGAGFEKVDGRVVIRSLVPLAPAEAAKLMKGDEIVSVNDVKITEPGQFTTALRDKKPNDLIVLVTVRDGVESSISIKLGKRPLVERRQHIAEKFTDGKSERRDGFKNVFVHDGKIKPAECGGPLFDLNEKFIGMNLARYSRTSSIAVVALELKKFIEANSNVLVAKS</sequence>
<dbReference type="Gene3D" id="2.30.42.10">
    <property type="match status" value="1"/>
</dbReference>
<dbReference type="PRINTS" id="PR00834">
    <property type="entry name" value="PROTEASES2C"/>
</dbReference>
<keyword evidence="3" id="KW-0378">Hydrolase</keyword>
<evidence type="ECO:0000256" key="1">
    <source>
        <dbReference type="ARBA" id="ARBA00010541"/>
    </source>
</evidence>
<dbReference type="InterPro" id="IPR001478">
    <property type="entry name" value="PDZ"/>
</dbReference>
<accession>A0A1W2D028</accession>
<dbReference type="PROSITE" id="PS50106">
    <property type="entry name" value="PDZ"/>
    <property type="match status" value="1"/>
</dbReference>